<dbReference type="AlphaFoldDB" id="A0A7W3TB63"/>
<feature type="region of interest" description="Disordered" evidence="1">
    <location>
        <begin position="1"/>
        <end position="26"/>
    </location>
</feature>
<name>A0A7W3TB63_9ACTN</name>
<dbReference type="Proteomes" id="UP000538929">
    <property type="component" value="Unassembled WGS sequence"/>
</dbReference>
<feature type="compositionally biased region" description="Polar residues" evidence="1">
    <location>
        <begin position="1"/>
        <end position="21"/>
    </location>
</feature>
<protein>
    <submittedName>
        <fullName evidence="2">Uncharacterized protein</fullName>
    </submittedName>
</protein>
<organism evidence="2 3">
    <name type="scientific">Streptomyces alkaliphilus</name>
    <dbReference type="NCBI Taxonomy" id="1472722"/>
    <lineage>
        <taxon>Bacteria</taxon>
        <taxon>Bacillati</taxon>
        <taxon>Actinomycetota</taxon>
        <taxon>Actinomycetes</taxon>
        <taxon>Kitasatosporales</taxon>
        <taxon>Streptomycetaceae</taxon>
        <taxon>Streptomyces</taxon>
    </lineage>
</organism>
<dbReference type="EMBL" id="VKHT01000088">
    <property type="protein sequence ID" value="MBB0243527.1"/>
    <property type="molecule type" value="Genomic_DNA"/>
</dbReference>
<gene>
    <name evidence="2" type="ORF">FNQ90_05245</name>
</gene>
<keyword evidence="3" id="KW-1185">Reference proteome</keyword>
<dbReference type="InterPro" id="IPR054202">
    <property type="entry name" value="DUF6907"/>
</dbReference>
<comment type="caution">
    <text evidence="2">The sequence shown here is derived from an EMBL/GenBank/DDBJ whole genome shotgun (WGS) entry which is preliminary data.</text>
</comment>
<evidence type="ECO:0000313" key="2">
    <source>
        <dbReference type="EMBL" id="MBB0243527.1"/>
    </source>
</evidence>
<reference evidence="3" key="1">
    <citation type="submission" date="2019-10" db="EMBL/GenBank/DDBJ databases">
        <title>Streptomyces sp. nov., a novel actinobacterium isolated from alkaline environment.</title>
        <authorList>
            <person name="Golinska P."/>
        </authorList>
    </citation>
    <scope>NUCLEOTIDE SEQUENCE [LARGE SCALE GENOMIC DNA]</scope>
    <source>
        <strain evidence="3">DSM 42118</strain>
    </source>
</reference>
<dbReference type="RefSeq" id="WP_182605185.1">
    <property type="nucleotide sequence ID" value="NZ_VKHT01000088.1"/>
</dbReference>
<proteinExistence type="predicted"/>
<evidence type="ECO:0000313" key="3">
    <source>
        <dbReference type="Proteomes" id="UP000538929"/>
    </source>
</evidence>
<evidence type="ECO:0000256" key="1">
    <source>
        <dbReference type="SAM" id="MobiDB-lite"/>
    </source>
</evidence>
<sequence length="236" mass="25615">MSNTVPARFSTTEPTAPTSGGSADRGVNRVETVQELLHTPCFSWCDHSHYSDLSVHESDHITMSLPDGALASNANAPVAAMLCVDDSGSNAATARIHLWHGEDDMAFLLPDEAEVYADRLITFAGQVRRLAREGRERRRLCSVFSWCTEVGEHDTHTSRDLSLTRPDDSGAYLGAYLLAEESEGNRVSVGFEAGDWVSLDAAGLRREIDRIRAHCDQLARLADMVADEELAAGGAA</sequence>
<dbReference type="Pfam" id="PF21848">
    <property type="entry name" value="DUF6907"/>
    <property type="match status" value="2"/>
</dbReference>
<accession>A0A7W3TB63</accession>